<dbReference type="PROSITE" id="PS50931">
    <property type="entry name" value="HTH_LYSR"/>
    <property type="match status" value="1"/>
</dbReference>
<dbReference type="InterPro" id="IPR036388">
    <property type="entry name" value="WH-like_DNA-bd_sf"/>
</dbReference>
<dbReference type="Gene3D" id="3.40.190.10">
    <property type="entry name" value="Periplasmic binding protein-like II"/>
    <property type="match status" value="2"/>
</dbReference>
<evidence type="ECO:0000256" key="3">
    <source>
        <dbReference type="ARBA" id="ARBA00023125"/>
    </source>
</evidence>
<dbReference type="PANTHER" id="PTHR30579">
    <property type="entry name" value="TRANSCRIPTIONAL REGULATOR"/>
    <property type="match status" value="1"/>
</dbReference>
<sequence>MDITLIKTFLEVANTGSFVAARDRLFVTQSAISLRIQRLEDSLGHQLFIRSKAGAVLTAEGQQFEPYALSLLKIWEEARQKISIPHGYSRALSIGAQYSLWPGLGFRWLDALQTTMPELSVHGEVGMPDRITRFLVEGVVQAALLYTPQLRPGLIVEPALDDELILVASYPNATLENIDGYVAVDWGPEFTHALAVALPHLTDSGQSLALGALAMEYIVNRHAAGFLPARSVRRYLDEEKLYIVADAPRFHYPSWMVWREDIDADLAELARKTLKAVVHAAEKDQEYLVDELSAMEDYEPVLPSQNTNE</sequence>
<keyword evidence="3" id="KW-0238">DNA-binding</keyword>
<reference evidence="6" key="1">
    <citation type="journal article" date="2015" name="Nature">
        <title>Complex archaea that bridge the gap between prokaryotes and eukaryotes.</title>
        <authorList>
            <person name="Spang A."/>
            <person name="Saw J.H."/>
            <person name="Jorgensen S.L."/>
            <person name="Zaremba-Niedzwiedzka K."/>
            <person name="Martijn J."/>
            <person name="Lind A.E."/>
            <person name="van Eijk R."/>
            <person name="Schleper C."/>
            <person name="Guy L."/>
            <person name="Ettema T.J."/>
        </authorList>
    </citation>
    <scope>NUCLEOTIDE SEQUENCE</scope>
</reference>
<dbReference type="InterPro" id="IPR050176">
    <property type="entry name" value="LTTR"/>
</dbReference>
<keyword evidence="4" id="KW-0804">Transcription</keyword>
<dbReference type="EMBL" id="LAZR01000077">
    <property type="protein sequence ID" value="KKN94631.1"/>
    <property type="molecule type" value="Genomic_DNA"/>
</dbReference>
<dbReference type="PRINTS" id="PR00039">
    <property type="entry name" value="HTHLYSR"/>
</dbReference>
<feature type="domain" description="HTH lysR-type" evidence="5">
    <location>
        <begin position="1"/>
        <end position="58"/>
    </location>
</feature>
<comment type="similarity">
    <text evidence="1">Belongs to the LysR transcriptional regulatory family.</text>
</comment>
<dbReference type="FunFam" id="1.10.10.10:FF:000001">
    <property type="entry name" value="LysR family transcriptional regulator"/>
    <property type="match status" value="1"/>
</dbReference>
<gene>
    <name evidence="6" type="ORF">LCGC14_0187070</name>
</gene>
<dbReference type="InterPro" id="IPR000847">
    <property type="entry name" value="LysR_HTH_N"/>
</dbReference>
<name>A0A0F9X6Q3_9ZZZZ</name>
<organism evidence="6">
    <name type="scientific">marine sediment metagenome</name>
    <dbReference type="NCBI Taxonomy" id="412755"/>
    <lineage>
        <taxon>unclassified sequences</taxon>
        <taxon>metagenomes</taxon>
        <taxon>ecological metagenomes</taxon>
    </lineage>
</organism>
<protein>
    <recommendedName>
        <fullName evidence="5">HTH lysR-type domain-containing protein</fullName>
    </recommendedName>
</protein>
<dbReference type="GO" id="GO:0003700">
    <property type="term" value="F:DNA-binding transcription factor activity"/>
    <property type="evidence" value="ECO:0007669"/>
    <property type="project" value="InterPro"/>
</dbReference>
<evidence type="ECO:0000256" key="4">
    <source>
        <dbReference type="ARBA" id="ARBA00023163"/>
    </source>
</evidence>
<accession>A0A0F9X6Q3</accession>
<evidence type="ECO:0000259" key="5">
    <source>
        <dbReference type="PROSITE" id="PS50931"/>
    </source>
</evidence>
<dbReference type="GO" id="GO:0003677">
    <property type="term" value="F:DNA binding"/>
    <property type="evidence" value="ECO:0007669"/>
    <property type="project" value="UniProtKB-KW"/>
</dbReference>
<dbReference type="SUPFAM" id="SSF53850">
    <property type="entry name" value="Periplasmic binding protein-like II"/>
    <property type="match status" value="1"/>
</dbReference>
<dbReference type="SUPFAM" id="SSF46785">
    <property type="entry name" value="Winged helix' DNA-binding domain"/>
    <property type="match status" value="1"/>
</dbReference>
<evidence type="ECO:0000256" key="2">
    <source>
        <dbReference type="ARBA" id="ARBA00023015"/>
    </source>
</evidence>
<proteinExistence type="inferred from homology"/>
<dbReference type="InterPro" id="IPR036390">
    <property type="entry name" value="WH_DNA-bd_sf"/>
</dbReference>
<evidence type="ECO:0000313" key="6">
    <source>
        <dbReference type="EMBL" id="KKN94631.1"/>
    </source>
</evidence>
<dbReference type="Pfam" id="PF00126">
    <property type="entry name" value="HTH_1"/>
    <property type="match status" value="1"/>
</dbReference>
<dbReference type="PANTHER" id="PTHR30579:SF8">
    <property type="entry name" value="HTH-TYPE TRANSCRIPTIONAL REGULATOR HDFR"/>
    <property type="match status" value="1"/>
</dbReference>
<comment type="caution">
    <text evidence="6">The sequence shown here is derived from an EMBL/GenBank/DDBJ whole genome shotgun (WGS) entry which is preliminary data.</text>
</comment>
<dbReference type="AlphaFoldDB" id="A0A0F9X6Q3"/>
<evidence type="ECO:0000256" key="1">
    <source>
        <dbReference type="ARBA" id="ARBA00009437"/>
    </source>
</evidence>
<dbReference type="Gene3D" id="1.10.10.10">
    <property type="entry name" value="Winged helix-like DNA-binding domain superfamily/Winged helix DNA-binding domain"/>
    <property type="match status" value="1"/>
</dbReference>
<keyword evidence="2" id="KW-0805">Transcription regulation</keyword>
<dbReference type="InterPro" id="IPR005119">
    <property type="entry name" value="LysR_subst-bd"/>
</dbReference>
<dbReference type="Pfam" id="PF03466">
    <property type="entry name" value="LysR_substrate"/>
    <property type="match status" value="1"/>
</dbReference>